<proteinExistence type="predicted"/>
<comment type="caution">
    <text evidence="1">The sequence shown here is derived from an EMBL/GenBank/DDBJ whole genome shotgun (WGS) entry which is preliminary data.</text>
</comment>
<reference evidence="1 2" key="1">
    <citation type="submission" date="2015-12" db="EMBL/GenBank/DDBJ databases">
        <title>Haloprofundus marisrubri gen. nov., sp. nov., an extremely halophilic archaeon isolated from the Discovery deep brine-seawater interface in the Red Sea.</title>
        <authorList>
            <person name="Zhang G."/>
            <person name="Stingl U."/>
            <person name="Rashid M."/>
        </authorList>
    </citation>
    <scope>NUCLEOTIDE SEQUENCE [LARGE SCALE GENOMIC DNA]</scope>
    <source>
        <strain evidence="1 2">SB9</strain>
    </source>
</reference>
<protein>
    <recommendedName>
        <fullName evidence="3">DUF790 family protein</fullName>
    </recommendedName>
</protein>
<dbReference type="Proteomes" id="UP000054387">
    <property type="component" value="Unassembled WGS sequence"/>
</dbReference>
<name>A0A0W1R5B0_9EURY</name>
<evidence type="ECO:0008006" key="3">
    <source>
        <dbReference type="Google" id="ProtNLM"/>
    </source>
</evidence>
<evidence type="ECO:0000313" key="1">
    <source>
        <dbReference type="EMBL" id="KTG08484.1"/>
    </source>
</evidence>
<organism evidence="1 2">
    <name type="scientific">Haloprofundus marisrubri</name>
    <dbReference type="NCBI Taxonomy" id="1514971"/>
    <lineage>
        <taxon>Archaea</taxon>
        <taxon>Methanobacteriati</taxon>
        <taxon>Methanobacteriota</taxon>
        <taxon>Stenosarchaea group</taxon>
        <taxon>Halobacteria</taxon>
        <taxon>Halobacteriales</taxon>
        <taxon>Haloferacaceae</taxon>
        <taxon>Haloprofundus</taxon>
    </lineage>
</organism>
<dbReference type="Pfam" id="PF05626">
    <property type="entry name" value="DUF790"/>
    <property type="match status" value="1"/>
</dbReference>
<dbReference type="PANTHER" id="PTHR39640:SF1">
    <property type="entry name" value="DUF790 FAMILY PROTEIN"/>
    <property type="match status" value="1"/>
</dbReference>
<keyword evidence="2" id="KW-1185">Reference proteome</keyword>
<dbReference type="PANTHER" id="PTHR39640">
    <property type="entry name" value="VNG6129C"/>
    <property type="match status" value="1"/>
</dbReference>
<dbReference type="OrthoDB" id="57367at2157"/>
<accession>A0A0W1R5B0</accession>
<sequence length="530" mass="59480">MLTKKLLETRQRNPKIWPVYRPPEEYRNTAAAVLDAYRPGVTKAQLDETLRDAETHETYTLVRGLRKLLDRRLTFDCDPPVDPEELREAAFERGFVTEARERRAVMDAVGDLFGISGTEVSDSLWADSEREQRLRDAPAVAPADLLRQYNLALTGTFLCDAVSLTVQSRTDLDRLAISASELGVMVEYRDGMNALHVVGPAAVDRKYRTYRKRVAEWVGHVVAASEWTLRARVEVEVRGETRLYEFAVDSTRSDLFPLSPWSCTPDDDRRARFTDRIESRLPRWRLRPGPTVVRGVGEARGDTGESDATTAVVDFIFERPYSGRECYLAVFDCWTPEFLENRLTALRSAAGDRPVVAAVNERRCCASGIDKEALRDGLASKLVAERATAADAVVWFPNAFPVEAVAAELDEFEQEFVRADREYLFPVDLDAQSDALEVDAFAYDRQVEPEAVRRHALDTGYGVLSNGTYLPERLASELRTEIDALDRQTVDAVRPLLGSYDVGTDALAALGYVVEEATAERATVRRQEAD</sequence>
<dbReference type="STRING" id="1514971.AUR64_17525"/>
<dbReference type="InterPro" id="IPR008508">
    <property type="entry name" value="Bax1"/>
</dbReference>
<dbReference type="AlphaFoldDB" id="A0A0W1R5B0"/>
<dbReference type="EMBL" id="LOPU01000030">
    <property type="protein sequence ID" value="KTG08484.1"/>
    <property type="molecule type" value="Genomic_DNA"/>
</dbReference>
<evidence type="ECO:0000313" key="2">
    <source>
        <dbReference type="Proteomes" id="UP000054387"/>
    </source>
</evidence>
<gene>
    <name evidence="1" type="ORF">AUR64_17525</name>
</gene>
<dbReference type="RefSeq" id="WP_058582768.1">
    <property type="nucleotide sequence ID" value="NZ_LOPU01000030.1"/>
</dbReference>